<keyword evidence="1" id="KW-1133">Transmembrane helix</keyword>
<accession>A0A0F5IJU6</accession>
<gene>
    <name evidence="2" type="ORF">HMPREF1535_04874</name>
</gene>
<proteinExistence type="predicted"/>
<dbReference type="RefSeq" id="WP_046147811.1">
    <property type="nucleotide sequence ID" value="NZ_KQ033914.1"/>
</dbReference>
<comment type="caution">
    <text evidence="2">The sequence shown here is derived from an EMBL/GenBank/DDBJ whole genome shotgun (WGS) entry which is preliminary data.</text>
</comment>
<protein>
    <recommendedName>
        <fullName evidence="4">ABC3 transporter permease protein domain-containing protein</fullName>
    </recommendedName>
</protein>
<feature type="transmembrane region" description="Helical" evidence="1">
    <location>
        <begin position="297"/>
        <end position="317"/>
    </location>
</feature>
<evidence type="ECO:0000313" key="3">
    <source>
        <dbReference type="Proteomes" id="UP000033047"/>
    </source>
</evidence>
<evidence type="ECO:0000313" key="2">
    <source>
        <dbReference type="EMBL" id="KKB45590.1"/>
    </source>
</evidence>
<dbReference type="EMBL" id="AQHV01000028">
    <property type="protein sequence ID" value="KKB45590.1"/>
    <property type="molecule type" value="Genomic_DNA"/>
</dbReference>
<evidence type="ECO:0000256" key="1">
    <source>
        <dbReference type="SAM" id="Phobius"/>
    </source>
</evidence>
<dbReference type="AlphaFoldDB" id="A0A0F5IJU6"/>
<dbReference type="PANTHER" id="PTHR30572:SF4">
    <property type="entry name" value="ABC TRANSPORTER PERMEASE YTRF"/>
    <property type="match status" value="1"/>
</dbReference>
<organism evidence="2 3">
    <name type="scientific">Parabacteroides goldsteinii DSM 19448 = WAL 12034</name>
    <dbReference type="NCBI Taxonomy" id="927665"/>
    <lineage>
        <taxon>Bacteria</taxon>
        <taxon>Pseudomonadati</taxon>
        <taxon>Bacteroidota</taxon>
        <taxon>Bacteroidia</taxon>
        <taxon>Bacteroidales</taxon>
        <taxon>Tannerellaceae</taxon>
        <taxon>Parabacteroides</taxon>
    </lineage>
</organism>
<keyword evidence="1" id="KW-0812">Transmembrane</keyword>
<dbReference type="GO" id="GO:0005886">
    <property type="term" value="C:plasma membrane"/>
    <property type="evidence" value="ECO:0007669"/>
    <property type="project" value="TreeGrafter"/>
</dbReference>
<dbReference type="InterPro" id="IPR050250">
    <property type="entry name" value="Macrolide_Exporter_MacB"/>
</dbReference>
<feature type="transmembrane region" description="Helical" evidence="1">
    <location>
        <begin position="338"/>
        <end position="362"/>
    </location>
</feature>
<reference evidence="2 3" key="1">
    <citation type="submission" date="2013-04" db="EMBL/GenBank/DDBJ databases">
        <title>The Genome Sequence of Parabacteroides goldsteinii DSM 19448.</title>
        <authorList>
            <consortium name="The Broad Institute Genomics Platform"/>
            <person name="Earl A."/>
            <person name="Ward D."/>
            <person name="Feldgarden M."/>
            <person name="Gevers D."/>
            <person name="Martens E."/>
            <person name="Sakamoto M."/>
            <person name="Benno Y."/>
            <person name="Song Y."/>
            <person name="Liu C."/>
            <person name="Lee J."/>
            <person name="Bolanos M."/>
            <person name="Vaisanen M.L."/>
            <person name="Finegold S.M."/>
            <person name="Walker B."/>
            <person name="Young S."/>
            <person name="Zeng Q."/>
            <person name="Gargeya S."/>
            <person name="Fitzgerald M."/>
            <person name="Haas B."/>
            <person name="Abouelleil A."/>
            <person name="Allen A.W."/>
            <person name="Alvarado L."/>
            <person name="Arachchi H.M."/>
            <person name="Berlin A.M."/>
            <person name="Chapman S.B."/>
            <person name="Gainer-Dewar J."/>
            <person name="Goldberg J."/>
            <person name="Griggs A."/>
            <person name="Gujja S."/>
            <person name="Hansen M."/>
            <person name="Howarth C."/>
            <person name="Imamovic A."/>
            <person name="Ireland A."/>
            <person name="Larimer J."/>
            <person name="McCowan C."/>
            <person name="Murphy C."/>
            <person name="Pearson M."/>
            <person name="Poon T.W."/>
            <person name="Priest M."/>
            <person name="Roberts A."/>
            <person name="Saif S."/>
            <person name="Shea T."/>
            <person name="Sisk P."/>
            <person name="Sykes S."/>
            <person name="Wortman J."/>
            <person name="Nusbaum C."/>
            <person name="Birren B."/>
        </authorList>
    </citation>
    <scope>NUCLEOTIDE SEQUENCE [LARGE SCALE GENOMIC DNA]</scope>
    <source>
        <strain evidence="2 3">DSM 19448</strain>
    </source>
</reference>
<feature type="transmembrane region" description="Helical" evidence="1">
    <location>
        <begin position="20"/>
        <end position="39"/>
    </location>
</feature>
<dbReference type="GO" id="GO:0022857">
    <property type="term" value="F:transmembrane transporter activity"/>
    <property type="evidence" value="ECO:0007669"/>
    <property type="project" value="TreeGrafter"/>
</dbReference>
<keyword evidence="1" id="KW-0472">Membrane</keyword>
<dbReference type="STRING" id="927665.HMPREF1535_04874"/>
<dbReference type="HOGENOM" id="CLU_054551_0_0_10"/>
<sequence length="420" mass="47557">MIKHILKIIWNQRRSNGWIFAELLVVVSILWVMTDSLLVDKYTYYSPLGFDIEDTYKVQLGILAPGTPGYVDDSLLTTRQGEDVLRLAGLLRQASEVEEVSISHVGCVYTQSRAFSQLYRADADTFIKANFRQSTVSPEYFTVLRMKDTEGNLLGPQIGQRTGGVITSDLERLFYGADVSARGKAVKYHPDNTDEMAILAVSGPVRESEYKKSIPFFYYIPSQSEMIRQIEEAKAVGIDCLVRMKSGFRPEDMERFLQGMGERLTVNNVYVSSVVPLSEMRTGILKKSEDAMKKKSALVSFMLINVFFGIIGTFWLRTQARQGEIGLRMALGSNRSRIGSLMNCEGLMLLVLTVPLVLVFILNMLYFDMLDTIRLPYTRWRFAVTFGGAYLLMAGMISLGIWFPMYKAVRMKPAEALHYE</sequence>
<dbReference type="PANTHER" id="PTHR30572">
    <property type="entry name" value="MEMBRANE COMPONENT OF TRANSPORTER-RELATED"/>
    <property type="match status" value="1"/>
</dbReference>
<dbReference type="Proteomes" id="UP000033047">
    <property type="component" value="Unassembled WGS sequence"/>
</dbReference>
<name>A0A0F5IJU6_9BACT</name>
<feature type="transmembrane region" description="Helical" evidence="1">
    <location>
        <begin position="382"/>
        <end position="403"/>
    </location>
</feature>
<evidence type="ECO:0008006" key="4">
    <source>
        <dbReference type="Google" id="ProtNLM"/>
    </source>
</evidence>
<dbReference type="PATRIC" id="fig|927665.4.peg.4999"/>